<feature type="domain" description="RdRP-like PH" evidence="3">
    <location>
        <begin position="117"/>
        <end position="264"/>
    </location>
</feature>
<dbReference type="Pfam" id="PF25358">
    <property type="entry name" value="PH_fung_RdRP"/>
    <property type="match status" value="1"/>
</dbReference>
<dbReference type="InterPro" id="IPR057596">
    <property type="entry name" value="RDRP_core"/>
</dbReference>
<dbReference type="GO" id="GO:0003723">
    <property type="term" value="F:RNA binding"/>
    <property type="evidence" value="ECO:0007669"/>
    <property type="project" value="UniProtKB-KW"/>
</dbReference>
<dbReference type="EMBL" id="MU865914">
    <property type="protein sequence ID" value="KAK4455268.1"/>
    <property type="molecule type" value="Genomic_DNA"/>
</dbReference>
<accession>A0AAV9H3G5</accession>
<dbReference type="GO" id="GO:0003968">
    <property type="term" value="F:RNA-directed RNA polymerase activity"/>
    <property type="evidence" value="ECO:0007669"/>
    <property type="project" value="UniProtKB-KW"/>
</dbReference>
<protein>
    <recommendedName>
        <fullName evidence="1">RNA-dependent RNA polymerase</fullName>
        <ecNumber evidence="1">2.7.7.48</ecNumber>
    </recommendedName>
</protein>
<evidence type="ECO:0000313" key="4">
    <source>
        <dbReference type="EMBL" id="KAK4455268.1"/>
    </source>
</evidence>
<evidence type="ECO:0000259" key="2">
    <source>
        <dbReference type="Pfam" id="PF05183"/>
    </source>
</evidence>
<dbReference type="Proteomes" id="UP001321760">
    <property type="component" value="Unassembled WGS sequence"/>
</dbReference>
<keyword evidence="1" id="KW-0696">RNA-directed RNA polymerase</keyword>
<reference evidence="4" key="2">
    <citation type="submission" date="2023-05" db="EMBL/GenBank/DDBJ databases">
        <authorList>
            <consortium name="Lawrence Berkeley National Laboratory"/>
            <person name="Steindorff A."/>
            <person name="Hensen N."/>
            <person name="Bonometti L."/>
            <person name="Westerberg I."/>
            <person name="Brannstrom I.O."/>
            <person name="Guillou S."/>
            <person name="Cros-Aarteil S."/>
            <person name="Calhoun S."/>
            <person name="Haridas S."/>
            <person name="Kuo A."/>
            <person name="Mondo S."/>
            <person name="Pangilinan J."/>
            <person name="Riley R."/>
            <person name="Labutti K."/>
            <person name="Andreopoulos B."/>
            <person name="Lipzen A."/>
            <person name="Chen C."/>
            <person name="Yanf M."/>
            <person name="Daum C."/>
            <person name="Ng V."/>
            <person name="Clum A."/>
            <person name="Ohm R."/>
            <person name="Martin F."/>
            <person name="Silar P."/>
            <person name="Natvig D."/>
            <person name="Lalanne C."/>
            <person name="Gautier V."/>
            <person name="Ament-Velasquez S.L."/>
            <person name="Kruys A."/>
            <person name="Hutchinson M.I."/>
            <person name="Powell A.J."/>
            <person name="Barry K."/>
            <person name="Miller A.N."/>
            <person name="Grigoriev I.V."/>
            <person name="Debuchy R."/>
            <person name="Gladieux P."/>
            <person name="Thoren M.H."/>
            <person name="Johannesson H."/>
        </authorList>
    </citation>
    <scope>NUCLEOTIDE SEQUENCE</scope>
    <source>
        <strain evidence="4">PSN243</strain>
    </source>
</reference>
<dbReference type="GO" id="GO:0030422">
    <property type="term" value="P:siRNA processing"/>
    <property type="evidence" value="ECO:0007669"/>
    <property type="project" value="TreeGrafter"/>
</dbReference>
<dbReference type="PANTHER" id="PTHR23079:SF17">
    <property type="entry name" value="RNA-DEPENDENT RNA POLYMERASE"/>
    <property type="match status" value="1"/>
</dbReference>
<feature type="domain" description="RDRP core" evidence="2">
    <location>
        <begin position="423"/>
        <end position="1016"/>
    </location>
</feature>
<comment type="catalytic activity">
    <reaction evidence="1">
        <text>RNA(n) + a ribonucleoside 5'-triphosphate = RNA(n+1) + diphosphate</text>
        <dbReference type="Rhea" id="RHEA:21248"/>
        <dbReference type="Rhea" id="RHEA-COMP:14527"/>
        <dbReference type="Rhea" id="RHEA-COMP:17342"/>
        <dbReference type="ChEBI" id="CHEBI:33019"/>
        <dbReference type="ChEBI" id="CHEBI:61557"/>
        <dbReference type="ChEBI" id="CHEBI:140395"/>
        <dbReference type="EC" id="2.7.7.48"/>
    </reaction>
</comment>
<keyword evidence="1" id="KW-0694">RNA-binding</keyword>
<dbReference type="EC" id="2.7.7.48" evidence="1"/>
<evidence type="ECO:0000259" key="3">
    <source>
        <dbReference type="Pfam" id="PF25358"/>
    </source>
</evidence>
<gene>
    <name evidence="4" type="ORF">QBC34DRAFT_66536</name>
</gene>
<dbReference type="InterPro" id="IPR057503">
    <property type="entry name" value="PH_RdRP"/>
</dbReference>
<comment type="caution">
    <text evidence="4">The sequence shown here is derived from an EMBL/GenBank/DDBJ whole genome shotgun (WGS) entry which is preliminary data.</text>
</comment>
<name>A0AAV9H3G5_9PEZI</name>
<dbReference type="Pfam" id="PF05183">
    <property type="entry name" value="RdRP"/>
    <property type="match status" value="1"/>
</dbReference>
<keyword evidence="1" id="KW-0548">Nucleotidyltransferase</keyword>
<organism evidence="4 5">
    <name type="scientific">Podospora aff. communis PSN243</name>
    <dbReference type="NCBI Taxonomy" id="3040156"/>
    <lineage>
        <taxon>Eukaryota</taxon>
        <taxon>Fungi</taxon>
        <taxon>Dikarya</taxon>
        <taxon>Ascomycota</taxon>
        <taxon>Pezizomycotina</taxon>
        <taxon>Sordariomycetes</taxon>
        <taxon>Sordariomycetidae</taxon>
        <taxon>Sordariales</taxon>
        <taxon>Podosporaceae</taxon>
        <taxon>Podospora</taxon>
    </lineage>
</organism>
<keyword evidence="1" id="KW-0808">Transferase</keyword>
<comment type="similarity">
    <text evidence="1">Belongs to the RdRP family.</text>
</comment>
<evidence type="ECO:0000313" key="5">
    <source>
        <dbReference type="Proteomes" id="UP001321760"/>
    </source>
</evidence>
<reference evidence="4" key="1">
    <citation type="journal article" date="2023" name="Mol. Phylogenet. Evol.">
        <title>Genome-scale phylogeny and comparative genomics of the fungal order Sordariales.</title>
        <authorList>
            <person name="Hensen N."/>
            <person name="Bonometti L."/>
            <person name="Westerberg I."/>
            <person name="Brannstrom I.O."/>
            <person name="Guillou S."/>
            <person name="Cros-Aarteil S."/>
            <person name="Calhoun S."/>
            <person name="Haridas S."/>
            <person name="Kuo A."/>
            <person name="Mondo S."/>
            <person name="Pangilinan J."/>
            <person name="Riley R."/>
            <person name="LaButti K."/>
            <person name="Andreopoulos B."/>
            <person name="Lipzen A."/>
            <person name="Chen C."/>
            <person name="Yan M."/>
            <person name="Daum C."/>
            <person name="Ng V."/>
            <person name="Clum A."/>
            <person name="Steindorff A."/>
            <person name="Ohm R.A."/>
            <person name="Martin F."/>
            <person name="Silar P."/>
            <person name="Natvig D.O."/>
            <person name="Lalanne C."/>
            <person name="Gautier V."/>
            <person name="Ament-Velasquez S.L."/>
            <person name="Kruys A."/>
            <person name="Hutchinson M.I."/>
            <person name="Powell A.J."/>
            <person name="Barry K."/>
            <person name="Miller A.N."/>
            <person name="Grigoriev I.V."/>
            <person name="Debuchy R."/>
            <person name="Gladieux P."/>
            <person name="Hiltunen Thoren M."/>
            <person name="Johannesson H."/>
        </authorList>
    </citation>
    <scope>NUCLEOTIDE SEQUENCE</scope>
    <source>
        <strain evidence="4">PSN243</strain>
    </source>
</reference>
<dbReference type="AlphaFoldDB" id="A0AAV9H3G5"/>
<proteinExistence type="inferred from homology"/>
<dbReference type="InterPro" id="IPR007855">
    <property type="entry name" value="RDRP"/>
</dbReference>
<dbReference type="PANTHER" id="PTHR23079">
    <property type="entry name" value="RNA-DEPENDENT RNA POLYMERASE"/>
    <property type="match status" value="1"/>
</dbReference>
<sequence length="1214" mass="136887">MEVFLQELPPGLTNRSLRNELDHWMGQLSITAYSCSIHKNKKTGKIVFLDASNGRKFLERHGGKGLILMGTVTNCSRSRNKPSDFELRNIHYESEKRDAEDRHAPRQERRPITLAPQELSCGHIAFPDRKGFTFVSGWTHTEQYAAKFTRRNLILTLESSPKTEIRFPLQTVHELVWDERGRIALILTEPPVFLHPPDEGVESQFRGLSLHPRRGPPPPKERIAGIDAAHGQIVRYCLVYYMSVPGMTIGGFGRSTFLSDIQRLQDEDLLHVTRSAINHDTAGAAGSRFKGYVDSVAALEAELGRYNQLGSLPFTMLFLLKALVTNNYLHPTLVSELARQLVSEFSVSDWKKAGAKPPISIEAFKKLFQVIDYPSPDSDPSHFAVLNIMAYLRETEASMVANIALRNSLTSTESLIPILRATVTPTRVTLHGPEMEPPNRVLRKYPDHTDYFLRVQFCDESGSDLFFSAGVSLDAIYDRFKKVLSSGIQVAGRVYAFLGFSHSSLRAHSAWLSAPFVYETQAHFAKMIIRSLGDFDVIRSPARRAARIGQAFSETPWSLPLKDRGIEVQQIPDVCRNGRVFSDGVGLISWDAVQEVLDILPPSKRDATAFQVRWAGAKGMLALDARSTGREILVRESMVKFESQDTQALEICDVAGRPIRMVLNRSMVKILEDMGAPWSWFLKLQGRELKRLRLVTSEVSNTAAFLDHQCVGEAVKLGSFLKHLERMDLDYKEDNFLRSAVEAVVLQELRLLKYKARILVPKGITLFGIMDETGYLNEGEVYVTYTQGRHAKPPGAVPLLVTRSPALHPGDIQRATNVVPPANHPLAEHRNCIVFSKWGERDFPSQLSGGDLDGDLFNVIWDPEVVNHTWSFEPADYPRTSPFVLDEEITSTHMANFFIDFMKNDNLGLIANRHLMLADQRERGTLDEDCLLLAQLHSTAVDFSKTGLPVELRELPKADRTRPDFMAPGPWVKILDKSDIEMDKFLVQDDDDEDAEGPRYTYYKSDKVLGELYRTVDERKIWEEDIKWRKRPDGQDFWKEVILNLQYEARRAGFQLHSEVKVTEAERIRITYEDAVCESMSRWSDNPVRPLSELEVFLGFILNKTGSQTNRQRDCSIKLREEFERVAVAITRQLRRASRENPGPEGRAEALSLCLAGVEAANYPLGSVPSWRYKQNMVLESFRVVAASAFLRELGGVGAGPQGGGYVGVGSGRQ</sequence>
<evidence type="ECO:0000256" key="1">
    <source>
        <dbReference type="RuleBase" id="RU363098"/>
    </source>
</evidence>
<keyword evidence="5" id="KW-1185">Reference proteome</keyword>
<dbReference type="GO" id="GO:0031380">
    <property type="term" value="C:nuclear RNA-directed RNA polymerase complex"/>
    <property type="evidence" value="ECO:0007669"/>
    <property type="project" value="TreeGrafter"/>
</dbReference>